<name>A0A9P1G273_9DINO</name>
<dbReference type="Proteomes" id="UP001152797">
    <property type="component" value="Unassembled WGS sequence"/>
</dbReference>
<evidence type="ECO:0000313" key="6">
    <source>
        <dbReference type="EMBL" id="CAL4782492.1"/>
    </source>
</evidence>
<dbReference type="Gene3D" id="3.60.10.10">
    <property type="entry name" value="Endonuclease/exonuclease/phosphatase"/>
    <property type="match status" value="1"/>
</dbReference>
<gene>
    <name evidence="5" type="ORF">C1SCF055_LOCUS21771</name>
</gene>
<feature type="coiled-coil region" evidence="1">
    <location>
        <begin position="227"/>
        <end position="261"/>
    </location>
</feature>
<reference evidence="6 7" key="2">
    <citation type="submission" date="2024-05" db="EMBL/GenBank/DDBJ databases">
        <authorList>
            <person name="Chen Y."/>
            <person name="Shah S."/>
            <person name="Dougan E. K."/>
            <person name="Thang M."/>
            <person name="Chan C."/>
        </authorList>
    </citation>
    <scope>NUCLEOTIDE SEQUENCE [LARGE SCALE GENOMIC DNA]</scope>
</reference>
<feature type="compositionally biased region" description="Gly residues" evidence="2">
    <location>
        <begin position="64"/>
        <end position="74"/>
    </location>
</feature>
<feature type="region of interest" description="Disordered" evidence="2">
    <location>
        <begin position="42"/>
        <end position="76"/>
    </location>
</feature>
<dbReference type="EMBL" id="CAMXCT020002045">
    <property type="protein sequence ID" value="CAL1148555.1"/>
    <property type="molecule type" value="Genomic_DNA"/>
</dbReference>
<evidence type="ECO:0000259" key="4">
    <source>
        <dbReference type="PROSITE" id="PS00028"/>
    </source>
</evidence>
<keyword evidence="3" id="KW-0732">Signal</keyword>
<dbReference type="SUPFAM" id="SSF53098">
    <property type="entry name" value="Ribonuclease H-like"/>
    <property type="match status" value="1"/>
</dbReference>
<feature type="chain" id="PRO_5043272395" evidence="3">
    <location>
        <begin position="24"/>
        <end position="2433"/>
    </location>
</feature>
<keyword evidence="7" id="KW-1185">Reference proteome</keyword>
<accession>A0A9P1G273</accession>
<evidence type="ECO:0000256" key="1">
    <source>
        <dbReference type="SAM" id="Coils"/>
    </source>
</evidence>
<dbReference type="EMBL" id="CAMXCT030002045">
    <property type="protein sequence ID" value="CAL4782492.1"/>
    <property type="molecule type" value="Genomic_DNA"/>
</dbReference>
<sequence length="2433" mass="276575">MGYLVNFVFAIFTFLFEFEFGSSNIAEETFYHHDFGYKKTGPATCKRRSNSAKTPKGQHKGQGKGRGGGMGKGKGVAAPLPPPQIPWPGYAMHGMPVPPMPTLPPPQMMPVNNPGTSPAGFSWPAMPPPPDLPATISTTSPVQTSEEKELVEMIKTRQMELPPDMRMKVQNFAKKEGARATKDLHTAVRLQGRARQDLEDALQARFNLIASWKTFLTDAIRTWQEYATLFQQQEKDVQTKIQEAQDQFNQANVQLDQSQTAAGKVKTIVIKDEDDEIAEGQATISSASDKIHDSFKTLSTSLLQLQAQTEQIETDMQAAKRPRLSMPSAGDQLMEPTEEGKRERDWSCTLTTWTFDLYVINYQFDFEEPYWDSEKFNNKEEAHLPPLPEERAVSSQMTASRELTNLRELPHWFSQVWNLLDEDGQVENDEEGPIFCFLGDPYMFFTTDEFLIYVTHVYNKEQWERQLVDRLHALYPPRDTWDWGEGDAVNLMTRRATAVRTATAYIPSQIGPIAHQVTADAFNLQHGDILRLHRLQSMPVDLEDLQMDVYLVQLVQDGPIAPILRLTLVDVEIYLPGGSQPVTYTRNVQWLPNFVNRLSLFRLLHLEQHCHDTPDRCHLYLNDFEIEQDPAATMDIEHGHYVNVYIGACDSNLLDQMLQEEEVDDQMQLLQCPVNGIGRLNAPLWKSRTDQPVEPPRPEQWCQARGRDRQNTFRPTPPWGIDLIRRFEAEAFVEVEEEGHVAYIVTWLVQHVRQPICNQPRTVRLGDNPADWESNIVDAWNDLIDHRPIYIYIMFAHVQYRASLLQRLPLPAVERDRIPFFRVHLNEIPFGLFEIEEVEPGTHLDIFPPSYRPDLPAASPRFVTLEDNHDLLNFMQSNVILRSTTTSLTNGMHSECHDDTILSTTSTTVPFQFNPNANEFAMPRPALHSQSEFVQELFEPWQRSAAAWDGEVRSCTIATWYVNHRWPRPHGHYHRRVQLYENYQAWEDSIRATWRDQIDPNAETDFYLVYPSPLSGTNDITAHVIMIQYEHPLWVTSLVSVIDDDRRQDDPVVQLAVTTHEHILFESVLLATELVDSCLGSMGHPATHVCQMWHQDTELFRGQPCPGRNGLGIHVHIRRQQQPPPVHPGMNLLQRYTRLITARPDRRKEQEGLTDEQVAHTHRPCLPLTTAIRIYSGRPEHSLLPDFIEVARPATATSIQQELTHWGHTCEVDLLEDLDIAFAYIINGELQKTCKIFFSIANGQIIGPYYYLEPPQLENETIDMKFLHSNSHPKAVITSYRVAHTDRDSRVKIGKTTEELCELFHCSNFPLHTNFEDLQLPVELHLFLNSIPLLGDVHPDRYIIYVDGSLQGQQQHHPTAWIEEHGIPDAWAMIVLAERYATPDQTHQLFLVGWTAQQVRYDSASRFYIGSTIPGSLTAEREGMTWAFLWRIGQNNMVPTLFRSDSQLTCDQASGSKGATILDDSFLCLRGAYQLLDTALPRGHLELEHIYGHCGEPFNDFTDLMAKQEALSSFYLPRLKIDMTSWRTKLPHLWLLFAQHLGGPQHYDGYLHTPVPNLPNPETASPSMNPTRTQGMIHIKIQLSLCTANVLSMYNRPEGYAGKVGYLVEQFQAHCLLFGGIQEARTPEGSCRCQNTLRLCSGASQGQGGVELWINLIQPYGYEGRIPLLLKQENVQVLHADPQRLLARVVATHLDIFVLVGHAPHSGHPQATRSTWWTSTTELLHDLCGENKPYVMIDANAEPGSADGCSVLNTTCTTSKSTPLWRQFLAEHQLALPQTLPLHVGGLATWISPEGSTTHCLDYVAVPVERLPCCTSSQLLESLDLGNEQQDHTPVAVELEWDFHAFCPNPPERQLKDNFDRTIIRTAKMDGFLENFPTMDWATDVDTQEADADGTTFDAFPADQGPNLFGCPVETEEMPHKFLGPCWMDDLCVAMSADHCETLLRKTRCSASLLIDKCLSHAMKPNLAAGKTEILLAFRGKGARKARIAHYGPLASRQLHVIGEYALPPSSAWVHAQSMSIFAFGLLWSCAWDRDKRSLPQNFASVTGEDATTTLWSQNAAPDPKHKTTASQTRRWTSIAHVPMQSLEDDFRWMYFQLEGATHLGDPQQHLAAWLAVAKDHRSYWRRLVRRAGLHARKQRAREQHLIQFHTGILQRLRRWGFTPTTTTFVPSETTLPRRWGCMICGMSFRSKGGEGAHMCRIHGQVNPVRTLFQGTQCQCCLKEYHTATKLKAHLLRAANCRQNLLGRQTRMRPIPGTGSTQEQELVQAHDRLLPPLQAAGPRLEANFLRDFETVHWPLHDACCLAFVEIEDFIDLEQNLRDIIMEHPISWTLCTATLHRVRATIQEHNQEDSILLRGETVLLQLVDRLLQPDTWSFLRSTQPIADGRDLGSIEHDLLDLCSPEVPISAQADPDHDFLTVCKAMTVADYTVEY</sequence>
<evidence type="ECO:0000256" key="2">
    <source>
        <dbReference type="SAM" id="MobiDB-lite"/>
    </source>
</evidence>
<dbReference type="PROSITE" id="PS00028">
    <property type="entry name" value="ZINC_FINGER_C2H2_1"/>
    <property type="match status" value="1"/>
</dbReference>
<comment type="caution">
    <text evidence="5">The sequence shown here is derived from an EMBL/GenBank/DDBJ whole genome shotgun (WGS) entry which is preliminary data.</text>
</comment>
<feature type="signal peptide" evidence="3">
    <location>
        <begin position="1"/>
        <end position="23"/>
    </location>
</feature>
<reference evidence="5" key="1">
    <citation type="submission" date="2022-10" db="EMBL/GenBank/DDBJ databases">
        <authorList>
            <person name="Chen Y."/>
            <person name="Dougan E. K."/>
            <person name="Chan C."/>
            <person name="Rhodes N."/>
            <person name="Thang M."/>
        </authorList>
    </citation>
    <scope>NUCLEOTIDE SEQUENCE</scope>
</reference>
<evidence type="ECO:0000313" key="7">
    <source>
        <dbReference type="Proteomes" id="UP001152797"/>
    </source>
</evidence>
<dbReference type="EMBL" id="CAMXCT010002045">
    <property type="protein sequence ID" value="CAI3995180.1"/>
    <property type="molecule type" value="Genomic_DNA"/>
</dbReference>
<dbReference type="InterPro" id="IPR012337">
    <property type="entry name" value="RNaseH-like_sf"/>
</dbReference>
<dbReference type="GO" id="GO:0003676">
    <property type="term" value="F:nucleic acid binding"/>
    <property type="evidence" value="ECO:0007669"/>
    <property type="project" value="InterPro"/>
</dbReference>
<organism evidence="5">
    <name type="scientific">Cladocopium goreaui</name>
    <dbReference type="NCBI Taxonomy" id="2562237"/>
    <lineage>
        <taxon>Eukaryota</taxon>
        <taxon>Sar</taxon>
        <taxon>Alveolata</taxon>
        <taxon>Dinophyceae</taxon>
        <taxon>Suessiales</taxon>
        <taxon>Symbiodiniaceae</taxon>
        <taxon>Cladocopium</taxon>
    </lineage>
</organism>
<evidence type="ECO:0000256" key="3">
    <source>
        <dbReference type="SAM" id="SignalP"/>
    </source>
</evidence>
<protein>
    <submittedName>
        <fullName evidence="6">RNase H type-1 domain-containing protein</fullName>
    </submittedName>
</protein>
<dbReference type="Gene3D" id="3.30.420.10">
    <property type="entry name" value="Ribonuclease H-like superfamily/Ribonuclease H"/>
    <property type="match status" value="1"/>
</dbReference>
<feature type="region of interest" description="Disordered" evidence="2">
    <location>
        <begin position="319"/>
        <end position="340"/>
    </location>
</feature>
<dbReference type="OrthoDB" id="425681at2759"/>
<evidence type="ECO:0000313" key="5">
    <source>
        <dbReference type="EMBL" id="CAI3995180.1"/>
    </source>
</evidence>
<dbReference type="InterPro" id="IPR013087">
    <property type="entry name" value="Znf_C2H2_type"/>
</dbReference>
<feature type="non-terminal residue" evidence="5">
    <location>
        <position position="2433"/>
    </location>
</feature>
<dbReference type="InterPro" id="IPR036397">
    <property type="entry name" value="RNaseH_sf"/>
</dbReference>
<proteinExistence type="predicted"/>
<dbReference type="InterPro" id="IPR036691">
    <property type="entry name" value="Endo/exonu/phosph_ase_sf"/>
</dbReference>
<feature type="compositionally biased region" description="Basic residues" evidence="2">
    <location>
        <begin position="45"/>
        <end position="63"/>
    </location>
</feature>
<keyword evidence="1" id="KW-0175">Coiled coil</keyword>
<feature type="domain" description="C2H2-type" evidence="4">
    <location>
        <begin position="2182"/>
        <end position="2203"/>
    </location>
</feature>